<dbReference type="InterPro" id="IPR002156">
    <property type="entry name" value="RNaseH_domain"/>
</dbReference>
<reference evidence="2" key="1">
    <citation type="submission" date="2019-10" db="EMBL/GenBank/DDBJ databases">
        <authorList>
            <person name="Zhang R."/>
            <person name="Pan Y."/>
            <person name="Wang J."/>
            <person name="Ma R."/>
            <person name="Yu S."/>
        </authorList>
    </citation>
    <scope>NUCLEOTIDE SEQUENCE</scope>
    <source>
        <strain evidence="2">LA-IB0</strain>
        <tissue evidence="2">Leaf</tissue>
    </source>
</reference>
<dbReference type="Proteomes" id="UP000826271">
    <property type="component" value="Unassembled WGS sequence"/>
</dbReference>
<evidence type="ECO:0000259" key="1">
    <source>
        <dbReference type="Pfam" id="PF13456"/>
    </source>
</evidence>
<dbReference type="InterPro" id="IPR053151">
    <property type="entry name" value="RNase_H-like"/>
</dbReference>
<accession>A0AAV6XJR1</accession>
<dbReference type="CDD" id="cd06222">
    <property type="entry name" value="RNase_H_like"/>
    <property type="match status" value="1"/>
</dbReference>
<evidence type="ECO:0000313" key="3">
    <source>
        <dbReference type="Proteomes" id="UP000826271"/>
    </source>
</evidence>
<dbReference type="EMBL" id="WHWC01000006">
    <property type="protein sequence ID" value="KAG8380419.1"/>
    <property type="molecule type" value="Genomic_DNA"/>
</dbReference>
<protein>
    <recommendedName>
        <fullName evidence="1">RNase H type-1 domain-containing protein</fullName>
    </recommendedName>
</protein>
<proteinExistence type="predicted"/>
<dbReference type="AlphaFoldDB" id="A0AAV6XJR1"/>
<keyword evidence="3" id="KW-1185">Reference proteome</keyword>
<dbReference type="InterPro" id="IPR012337">
    <property type="entry name" value="RNaseH-like_sf"/>
</dbReference>
<evidence type="ECO:0000313" key="2">
    <source>
        <dbReference type="EMBL" id="KAG8380419.1"/>
    </source>
</evidence>
<comment type="caution">
    <text evidence="2">The sequence shown here is derived from an EMBL/GenBank/DDBJ whole genome shotgun (WGS) entry which is preliminary data.</text>
</comment>
<organism evidence="2 3">
    <name type="scientific">Buddleja alternifolia</name>
    <dbReference type="NCBI Taxonomy" id="168488"/>
    <lineage>
        <taxon>Eukaryota</taxon>
        <taxon>Viridiplantae</taxon>
        <taxon>Streptophyta</taxon>
        <taxon>Embryophyta</taxon>
        <taxon>Tracheophyta</taxon>
        <taxon>Spermatophyta</taxon>
        <taxon>Magnoliopsida</taxon>
        <taxon>eudicotyledons</taxon>
        <taxon>Gunneridae</taxon>
        <taxon>Pentapetalae</taxon>
        <taxon>asterids</taxon>
        <taxon>lamiids</taxon>
        <taxon>Lamiales</taxon>
        <taxon>Scrophulariaceae</taxon>
        <taxon>Buddlejeae</taxon>
        <taxon>Buddleja</taxon>
    </lineage>
</organism>
<dbReference type="InterPro" id="IPR036397">
    <property type="entry name" value="RNaseH_sf"/>
</dbReference>
<dbReference type="Pfam" id="PF13456">
    <property type="entry name" value="RVT_3"/>
    <property type="match status" value="1"/>
</dbReference>
<sequence>MEISQRNQLGKELGLGLSLHQDTTEYGPLSSLQQSQYLSGDSSEIGSRSRSSLFLLPYHPSSSIVLILKSWKESAPYQGKDHIRTILPILILWYIWIAQNNRKHENIPFSSDSIIRQILDHMKMINRNKLWKIIHWIGDRNVAHLWHISLEFPSHVPKALSVYWTNPNPNWIKLNTNGASWGNLGQAGAGGLVRDHKGKVLFAFCEPLGMVSNMTAELAPLDRGLQLCIEKGYQKVGIELDALSVIHILCSIYKGAWRFQNMLQSIRNSLRLLETTLSHIYCEGNKAADLLANQGCEAQSPQVFDSSHLIGVIKGVIRLNRLNLPSFRFS</sequence>
<gene>
    <name evidence="2" type="ORF">BUALT_Bualt06G0013400</name>
</gene>
<dbReference type="PANTHER" id="PTHR47723">
    <property type="entry name" value="OS05G0353850 PROTEIN"/>
    <property type="match status" value="1"/>
</dbReference>
<dbReference type="PANTHER" id="PTHR47723:SF19">
    <property type="entry name" value="POLYNUCLEOTIDYL TRANSFERASE, RIBONUCLEASE H-LIKE SUPERFAMILY PROTEIN"/>
    <property type="match status" value="1"/>
</dbReference>
<dbReference type="GO" id="GO:0004523">
    <property type="term" value="F:RNA-DNA hybrid ribonuclease activity"/>
    <property type="evidence" value="ECO:0007669"/>
    <property type="project" value="InterPro"/>
</dbReference>
<dbReference type="Gene3D" id="3.30.420.10">
    <property type="entry name" value="Ribonuclease H-like superfamily/Ribonuclease H"/>
    <property type="match status" value="1"/>
</dbReference>
<name>A0AAV6XJR1_9LAMI</name>
<dbReference type="GO" id="GO:0003676">
    <property type="term" value="F:nucleic acid binding"/>
    <property type="evidence" value="ECO:0007669"/>
    <property type="project" value="InterPro"/>
</dbReference>
<dbReference type="InterPro" id="IPR044730">
    <property type="entry name" value="RNase_H-like_dom_plant"/>
</dbReference>
<dbReference type="SUPFAM" id="SSF53098">
    <property type="entry name" value="Ribonuclease H-like"/>
    <property type="match status" value="1"/>
</dbReference>
<feature type="domain" description="RNase H type-1" evidence="1">
    <location>
        <begin position="175"/>
        <end position="294"/>
    </location>
</feature>